<keyword evidence="3" id="KW-0472">Membrane</keyword>
<comment type="similarity">
    <text evidence="2">Belongs to the major facilitator superfamily. Monocarboxylate porter (TC 2.A.1.13) family.</text>
</comment>
<dbReference type="PANTHER" id="PTHR11360:SF284">
    <property type="entry name" value="EG:103B4.3 PROTEIN-RELATED"/>
    <property type="match status" value="1"/>
</dbReference>
<evidence type="ECO:0000256" key="2">
    <source>
        <dbReference type="ARBA" id="ARBA00006727"/>
    </source>
</evidence>
<sequence length="435" mass="46521">MSTAFGQETLVGTVADETKTESENTLPNPTPPDGGGRAWSVLLGVWITQFVTLGCSNSYGVYNDFYVRVYLKDSFTSSQISWIGSVQLLLVFASGLFAGRAFDAGHFYLLMIGGSFLLVFSLFMLSLTHPGQYYQIFLSQGLGAGIAMGITYIPGIAVLSHWFHRRRALAMGIATTGSALGGALQPIMLNKLFHGPVGFHTGVRANAALNFGLLVIALLLMKPKPEMVSRNQGSLRRELRVFMTDPPYVIMVMGLILLSMGFYFPAFFLQLNAIKNGVAPGFAFYTLVILNGTSIVGRAFPNIFAASIGVFTMIIPATAGCGILILSTAAIKDVAGTMTLAVLYGFFSGAYAGLLAPMVGSLAKEDSEIGSRIGICFTFAGFGALIGAPIAGALLTPAFLWWRPILFSGLSVLTGCFLLAVSRFLVSRKRGTPWV</sequence>
<comment type="caution">
    <text evidence="4">The sequence shown here is derived from an EMBL/GenBank/DDBJ whole genome shotgun (WGS) entry which is preliminary data.</text>
</comment>
<keyword evidence="3" id="KW-0812">Transmembrane</keyword>
<feature type="transmembrane region" description="Helical" evidence="3">
    <location>
        <begin position="248"/>
        <end position="271"/>
    </location>
</feature>
<name>A0A9P5XZ09_9AGAR</name>
<evidence type="ECO:0000256" key="3">
    <source>
        <dbReference type="SAM" id="Phobius"/>
    </source>
</evidence>
<dbReference type="Gene3D" id="1.20.1250.20">
    <property type="entry name" value="MFS general substrate transporter like domains"/>
    <property type="match status" value="2"/>
</dbReference>
<keyword evidence="3" id="KW-1133">Transmembrane helix</keyword>
<reference evidence="4" key="1">
    <citation type="submission" date="2020-11" db="EMBL/GenBank/DDBJ databases">
        <authorList>
            <consortium name="DOE Joint Genome Institute"/>
            <person name="Ahrendt S."/>
            <person name="Riley R."/>
            <person name="Andreopoulos W."/>
            <person name="Labutti K."/>
            <person name="Pangilinan J."/>
            <person name="Ruiz-Duenas F.J."/>
            <person name="Barrasa J.M."/>
            <person name="Sanchez-Garcia M."/>
            <person name="Camarero S."/>
            <person name="Miyauchi S."/>
            <person name="Serrano A."/>
            <person name="Linde D."/>
            <person name="Babiker R."/>
            <person name="Drula E."/>
            <person name="Ayuso-Fernandez I."/>
            <person name="Pacheco R."/>
            <person name="Padilla G."/>
            <person name="Ferreira P."/>
            <person name="Barriuso J."/>
            <person name="Kellner H."/>
            <person name="Castanera R."/>
            <person name="Alfaro M."/>
            <person name="Ramirez L."/>
            <person name="Pisabarro A.G."/>
            <person name="Kuo A."/>
            <person name="Tritt A."/>
            <person name="Lipzen A."/>
            <person name="He G."/>
            <person name="Yan M."/>
            <person name="Ng V."/>
            <person name="Cullen D."/>
            <person name="Martin F."/>
            <person name="Rosso M.-N."/>
            <person name="Henrissat B."/>
            <person name="Hibbett D."/>
            <person name="Martinez A.T."/>
            <person name="Grigoriev I.V."/>
        </authorList>
    </citation>
    <scope>NUCLEOTIDE SEQUENCE</scope>
    <source>
        <strain evidence="4">CBS 247.69</strain>
    </source>
</reference>
<dbReference type="Proteomes" id="UP000807353">
    <property type="component" value="Unassembled WGS sequence"/>
</dbReference>
<feature type="transmembrane region" description="Helical" evidence="3">
    <location>
        <begin position="405"/>
        <end position="426"/>
    </location>
</feature>
<feature type="transmembrane region" description="Helical" evidence="3">
    <location>
        <begin position="375"/>
        <end position="399"/>
    </location>
</feature>
<feature type="transmembrane region" description="Helical" evidence="3">
    <location>
        <begin position="277"/>
        <end position="296"/>
    </location>
</feature>
<dbReference type="InterPro" id="IPR036259">
    <property type="entry name" value="MFS_trans_sf"/>
</dbReference>
<feature type="transmembrane region" description="Helical" evidence="3">
    <location>
        <begin position="201"/>
        <end position="221"/>
    </location>
</feature>
<feature type="transmembrane region" description="Helical" evidence="3">
    <location>
        <begin position="168"/>
        <end position="189"/>
    </location>
</feature>
<feature type="transmembrane region" description="Helical" evidence="3">
    <location>
        <begin position="133"/>
        <end position="156"/>
    </location>
</feature>
<dbReference type="GO" id="GO:0016020">
    <property type="term" value="C:membrane"/>
    <property type="evidence" value="ECO:0007669"/>
    <property type="project" value="UniProtKB-SubCell"/>
</dbReference>
<dbReference type="EMBL" id="MU150299">
    <property type="protein sequence ID" value="KAF9460382.1"/>
    <property type="molecule type" value="Genomic_DNA"/>
</dbReference>
<accession>A0A9P5XZ09</accession>
<evidence type="ECO:0000313" key="4">
    <source>
        <dbReference type="EMBL" id="KAF9460382.1"/>
    </source>
</evidence>
<keyword evidence="5" id="KW-1185">Reference proteome</keyword>
<dbReference type="AlphaFoldDB" id="A0A9P5XZ09"/>
<organism evidence="4 5">
    <name type="scientific">Collybia nuda</name>
    <dbReference type="NCBI Taxonomy" id="64659"/>
    <lineage>
        <taxon>Eukaryota</taxon>
        <taxon>Fungi</taxon>
        <taxon>Dikarya</taxon>
        <taxon>Basidiomycota</taxon>
        <taxon>Agaricomycotina</taxon>
        <taxon>Agaricomycetes</taxon>
        <taxon>Agaricomycetidae</taxon>
        <taxon>Agaricales</taxon>
        <taxon>Tricholomatineae</taxon>
        <taxon>Clitocybaceae</taxon>
        <taxon>Collybia</taxon>
    </lineage>
</organism>
<feature type="transmembrane region" description="Helical" evidence="3">
    <location>
        <begin position="106"/>
        <end position="127"/>
    </location>
</feature>
<dbReference type="SUPFAM" id="SSF103473">
    <property type="entry name" value="MFS general substrate transporter"/>
    <property type="match status" value="1"/>
</dbReference>
<dbReference type="OrthoDB" id="6499973at2759"/>
<proteinExistence type="inferred from homology"/>
<feature type="transmembrane region" description="Helical" evidence="3">
    <location>
        <begin position="80"/>
        <end position="99"/>
    </location>
</feature>
<protein>
    <submittedName>
        <fullName evidence="4">Major facilitator superfamily domain-containing protein</fullName>
    </submittedName>
</protein>
<feature type="transmembrane region" description="Helical" evidence="3">
    <location>
        <begin position="343"/>
        <end position="363"/>
    </location>
</feature>
<evidence type="ECO:0000256" key="1">
    <source>
        <dbReference type="ARBA" id="ARBA00004141"/>
    </source>
</evidence>
<dbReference type="GO" id="GO:0022857">
    <property type="term" value="F:transmembrane transporter activity"/>
    <property type="evidence" value="ECO:0007669"/>
    <property type="project" value="InterPro"/>
</dbReference>
<dbReference type="PANTHER" id="PTHR11360">
    <property type="entry name" value="MONOCARBOXYLATE TRANSPORTER"/>
    <property type="match status" value="1"/>
</dbReference>
<feature type="transmembrane region" description="Helical" evidence="3">
    <location>
        <begin position="38"/>
        <end position="60"/>
    </location>
</feature>
<comment type="subcellular location">
    <subcellularLocation>
        <location evidence="1">Membrane</location>
        <topology evidence="1">Multi-pass membrane protein</topology>
    </subcellularLocation>
</comment>
<dbReference type="InterPro" id="IPR011701">
    <property type="entry name" value="MFS"/>
</dbReference>
<evidence type="ECO:0000313" key="5">
    <source>
        <dbReference type="Proteomes" id="UP000807353"/>
    </source>
</evidence>
<dbReference type="InterPro" id="IPR050327">
    <property type="entry name" value="Proton-linked_MCT"/>
</dbReference>
<feature type="transmembrane region" description="Helical" evidence="3">
    <location>
        <begin position="303"/>
        <end position="331"/>
    </location>
</feature>
<gene>
    <name evidence="4" type="ORF">BDZ94DRAFT_1266089</name>
</gene>
<dbReference type="Pfam" id="PF07690">
    <property type="entry name" value="MFS_1"/>
    <property type="match status" value="1"/>
</dbReference>